<feature type="domain" description="HTH LytTR-type" evidence="3">
    <location>
        <begin position="140"/>
        <end position="245"/>
    </location>
</feature>
<dbReference type="GO" id="GO:0000156">
    <property type="term" value="F:phosphorelay response regulator activity"/>
    <property type="evidence" value="ECO:0007669"/>
    <property type="project" value="InterPro"/>
</dbReference>
<accession>A0A366XZZ1</accession>
<evidence type="ECO:0000256" key="1">
    <source>
        <dbReference type="PROSITE-ProRule" id="PRU00169"/>
    </source>
</evidence>
<dbReference type="PANTHER" id="PTHR37299">
    <property type="entry name" value="TRANSCRIPTIONAL REGULATOR-RELATED"/>
    <property type="match status" value="1"/>
</dbReference>
<evidence type="ECO:0000259" key="2">
    <source>
        <dbReference type="PROSITE" id="PS50110"/>
    </source>
</evidence>
<dbReference type="AlphaFoldDB" id="A0A366XZZ1"/>
<dbReference type="EMBL" id="QOCW01000001">
    <property type="protein sequence ID" value="RBW71507.1"/>
    <property type="molecule type" value="Genomic_DNA"/>
</dbReference>
<dbReference type="Gene3D" id="2.40.50.1020">
    <property type="entry name" value="LytTr DNA-binding domain"/>
    <property type="match status" value="1"/>
</dbReference>
<protein>
    <submittedName>
        <fullName evidence="4">DNA-binding response regulator</fullName>
    </submittedName>
</protein>
<dbReference type="GO" id="GO:0003677">
    <property type="term" value="F:DNA binding"/>
    <property type="evidence" value="ECO:0007669"/>
    <property type="project" value="UniProtKB-KW"/>
</dbReference>
<gene>
    <name evidence="4" type="ORF">DS031_01800</name>
</gene>
<proteinExistence type="predicted"/>
<dbReference type="SMART" id="SM00448">
    <property type="entry name" value="REC"/>
    <property type="match status" value="1"/>
</dbReference>
<dbReference type="InterPro" id="IPR046947">
    <property type="entry name" value="LytR-like"/>
</dbReference>
<dbReference type="Pfam" id="PF00072">
    <property type="entry name" value="Response_reg"/>
    <property type="match status" value="1"/>
</dbReference>
<dbReference type="SMART" id="SM00850">
    <property type="entry name" value="LytTR"/>
    <property type="match status" value="1"/>
</dbReference>
<organism evidence="4 5">
    <name type="scientific">Bacillus taeanensis</name>
    <dbReference type="NCBI Taxonomy" id="273032"/>
    <lineage>
        <taxon>Bacteria</taxon>
        <taxon>Bacillati</taxon>
        <taxon>Bacillota</taxon>
        <taxon>Bacilli</taxon>
        <taxon>Bacillales</taxon>
        <taxon>Bacillaceae</taxon>
        <taxon>Bacillus</taxon>
    </lineage>
</organism>
<evidence type="ECO:0000313" key="5">
    <source>
        <dbReference type="Proteomes" id="UP000253314"/>
    </source>
</evidence>
<keyword evidence="1" id="KW-0597">Phosphoprotein</keyword>
<dbReference type="Proteomes" id="UP000253314">
    <property type="component" value="Unassembled WGS sequence"/>
</dbReference>
<evidence type="ECO:0000313" key="4">
    <source>
        <dbReference type="EMBL" id="RBW71507.1"/>
    </source>
</evidence>
<dbReference type="InterPro" id="IPR011006">
    <property type="entry name" value="CheY-like_superfamily"/>
</dbReference>
<keyword evidence="4" id="KW-0238">DNA-binding</keyword>
<name>A0A366XZZ1_9BACI</name>
<dbReference type="Pfam" id="PF04397">
    <property type="entry name" value="LytTR"/>
    <property type="match status" value="1"/>
</dbReference>
<dbReference type="InterPro" id="IPR001789">
    <property type="entry name" value="Sig_transdc_resp-reg_receiver"/>
</dbReference>
<sequence length="245" mass="28544">MGKHIRIVVIDDEALSRDELIHLLKRYKDIHIAAEADSGEKGLEKIITEEPDVIFVDIEMGDMSGLELVSAIQKIKKPPLVIFATAYPDYAAKAFRYQALDYLLKPFDEEQLEDTMERIHQELTKKTLTPTFKEPTIGKLAVEDEGKIVYLIPEEIIYFYREERETIVCTKDKSYRMKTSLKELEQKLVSFSFFRTHKSYFVNLNSVKELIPWFNGAYQIKLFGSTEEIPVSRNYVKALREHLEL</sequence>
<dbReference type="Gene3D" id="3.40.50.2300">
    <property type="match status" value="1"/>
</dbReference>
<dbReference type="RefSeq" id="WP_113804209.1">
    <property type="nucleotide sequence ID" value="NZ_QOCW01000001.1"/>
</dbReference>
<feature type="domain" description="Response regulatory" evidence="2">
    <location>
        <begin position="6"/>
        <end position="120"/>
    </location>
</feature>
<dbReference type="OrthoDB" id="9809318at2"/>
<feature type="modified residue" description="4-aspartylphosphate" evidence="1">
    <location>
        <position position="57"/>
    </location>
</feature>
<evidence type="ECO:0000259" key="3">
    <source>
        <dbReference type="PROSITE" id="PS50930"/>
    </source>
</evidence>
<keyword evidence="5" id="KW-1185">Reference proteome</keyword>
<dbReference type="PANTHER" id="PTHR37299:SF1">
    <property type="entry name" value="STAGE 0 SPORULATION PROTEIN A HOMOLOG"/>
    <property type="match status" value="1"/>
</dbReference>
<dbReference type="PROSITE" id="PS50110">
    <property type="entry name" value="RESPONSE_REGULATORY"/>
    <property type="match status" value="1"/>
</dbReference>
<dbReference type="PROSITE" id="PS50930">
    <property type="entry name" value="HTH_LYTTR"/>
    <property type="match status" value="1"/>
</dbReference>
<reference evidence="4 5" key="1">
    <citation type="submission" date="2018-07" db="EMBL/GenBank/DDBJ databases">
        <title>Lottiidibacillus patelloidae gen. nov., sp. nov., isolated from the intestinal tract of a marine limpet and the reclassification of B. taeanensis BH030017T, B. algicola KMM 3737T and B. hwajinpoensis SW-72T as genus Lottiidibacillus.</title>
        <authorList>
            <person name="Liu R."/>
            <person name="Huang Z."/>
        </authorList>
    </citation>
    <scope>NUCLEOTIDE SEQUENCE [LARGE SCALE GENOMIC DNA]</scope>
    <source>
        <strain evidence="4 5">BH030017</strain>
    </source>
</reference>
<dbReference type="SUPFAM" id="SSF52172">
    <property type="entry name" value="CheY-like"/>
    <property type="match status" value="1"/>
</dbReference>
<dbReference type="InterPro" id="IPR007492">
    <property type="entry name" value="LytTR_DNA-bd_dom"/>
</dbReference>
<comment type="caution">
    <text evidence="4">The sequence shown here is derived from an EMBL/GenBank/DDBJ whole genome shotgun (WGS) entry which is preliminary data.</text>
</comment>